<dbReference type="FunFam" id="3.40.50.450:FF:000002">
    <property type="entry name" value="ATP-dependent 6-phosphofructokinase"/>
    <property type="match status" value="1"/>
</dbReference>
<dbReference type="GO" id="GO:0046872">
    <property type="term" value="F:metal ion binding"/>
    <property type="evidence" value="ECO:0007669"/>
    <property type="project" value="UniProtKB-KW"/>
</dbReference>
<evidence type="ECO:0000256" key="4">
    <source>
        <dbReference type="ARBA" id="ARBA00022741"/>
    </source>
</evidence>
<reference evidence="11" key="1">
    <citation type="submission" date="2018-06" db="EMBL/GenBank/DDBJ databases">
        <authorList>
            <person name="Zhirakovskaya E."/>
        </authorList>
    </citation>
    <scope>NUCLEOTIDE SEQUENCE</scope>
</reference>
<proteinExistence type="inferred from homology"/>
<dbReference type="HAMAP" id="MF_01981">
    <property type="entry name" value="Phosphofructokinase_II_X"/>
    <property type="match status" value="1"/>
</dbReference>
<comment type="catalytic activity">
    <reaction evidence="9">
        <text>beta-D-fructose 6-phosphate + ATP = beta-D-fructose 1,6-bisphosphate + ADP + H(+)</text>
        <dbReference type="Rhea" id="RHEA:16109"/>
        <dbReference type="ChEBI" id="CHEBI:15378"/>
        <dbReference type="ChEBI" id="CHEBI:30616"/>
        <dbReference type="ChEBI" id="CHEBI:32966"/>
        <dbReference type="ChEBI" id="CHEBI:57634"/>
        <dbReference type="ChEBI" id="CHEBI:456216"/>
        <dbReference type="EC" id="2.7.1.11"/>
    </reaction>
</comment>
<dbReference type="InterPro" id="IPR022953">
    <property type="entry name" value="ATP_PFK"/>
</dbReference>
<dbReference type="Pfam" id="PF00365">
    <property type="entry name" value="PFK"/>
    <property type="match status" value="1"/>
</dbReference>
<organism evidence="11">
    <name type="scientific">hydrothermal vent metagenome</name>
    <dbReference type="NCBI Taxonomy" id="652676"/>
    <lineage>
        <taxon>unclassified sequences</taxon>
        <taxon>metagenomes</taxon>
        <taxon>ecological metagenomes</taxon>
    </lineage>
</organism>
<keyword evidence="3" id="KW-0479">Metal-binding</keyword>
<keyword evidence="2 11" id="KW-0808">Transferase</keyword>
<dbReference type="SUPFAM" id="SSF53784">
    <property type="entry name" value="Phosphofructokinase"/>
    <property type="match status" value="1"/>
</dbReference>
<dbReference type="UniPathway" id="UPA00109">
    <property type="reaction ID" value="UER00182"/>
</dbReference>
<dbReference type="Gene3D" id="3.40.50.450">
    <property type="match status" value="1"/>
</dbReference>
<dbReference type="GO" id="GO:0006002">
    <property type="term" value="P:fructose 6-phosphate metabolic process"/>
    <property type="evidence" value="ECO:0007669"/>
    <property type="project" value="InterPro"/>
</dbReference>
<dbReference type="InterPro" id="IPR035966">
    <property type="entry name" value="PKF_sf"/>
</dbReference>
<gene>
    <name evidence="11" type="ORF">MNBD_DELTA04-917</name>
</gene>
<dbReference type="InterPro" id="IPR000023">
    <property type="entry name" value="Phosphofructokinase_dom"/>
</dbReference>
<dbReference type="NCBIfam" id="NF005301">
    <property type="entry name" value="PRK06830.1"/>
    <property type="match status" value="1"/>
</dbReference>
<dbReference type="PANTHER" id="PTHR45770">
    <property type="entry name" value="ATP-DEPENDENT 6-PHOSPHOFRUCTOKINASE 1"/>
    <property type="match status" value="1"/>
</dbReference>
<evidence type="ECO:0000256" key="2">
    <source>
        <dbReference type="ARBA" id="ARBA00022679"/>
    </source>
</evidence>
<sequence>MKQADLIIEKLGECRVASPMRQSCCFINDDEKVLFTSRYKKLESYIKVCGEIPCFEMAGPREKIYFDPAEITCGIVTCGGLCPGTNDVIRAIVMSLHYHYGVQTIWGFRYGYGGLSPQRSHAPFLLTPQMVKDVHHQGGTILGSSRGPQDVSSMVDTLEQMHISTLFTIGGDGTMRGAAAIHDEIKRRGLEINVVGVPKTIDNDISFIDMSFGYITAVEASTASTYTAYAEATGAKNGIGLVKLMGRQSGFIAASATLANNVVNFCLIPEVDFSLEGFLFALKKRIRRRGYAVIVVGEGAGQNLLQQDLGTDASGNPRLGDIGLFLKQKINEFFAAEQTEVTLKYIDPSYTIRSMPANAYDSSLCLILGYNAVHAAMTGRTNMIIGHSHTQFIHVPIPLAACKRKQIDPHGRIWDNVLACTGQPEDMISFS</sequence>
<dbReference type="GO" id="GO:0005737">
    <property type="term" value="C:cytoplasm"/>
    <property type="evidence" value="ECO:0007669"/>
    <property type="project" value="UniProtKB-ARBA"/>
</dbReference>
<dbReference type="EC" id="2.7.1.11" evidence="11"/>
<dbReference type="PRINTS" id="PR00476">
    <property type="entry name" value="PHFRCTKINASE"/>
</dbReference>
<evidence type="ECO:0000256" key="7">
    <source>
        <dbReference type="ARBA" id="ARBA00022842"/>
    </source>
</evidence>
<evidence type="ECO:0000313" key="11">
    <source>
        <dbReference type="EMBL" id="VAW39923.1"/>
    </source>
</evidence>
<evidence type="ECO:0000256" key="8">
    <source>
        <dbReference type="ARBA" id="ARBA00023152"/>
    </source>
</evidence>
<evidence type="ECO:0000259" key="10">
    <source>
        <dbReference type="Pfam" id="PF00365"/>
    </source>
</evidence>
<keyword evidence="7" id="KW-0460">Magnesium</keyword>
<evidence type="ECO:0000256" key="3">
    <source>
        <dbReference type="ARBA" id="ARBA00022723"/>
    </source>
</evidence>
<dbReference type="GO" id="GO:0005524">
    <property type="term" value="F:ATP binding"/>
    <property type="evidence" value="ECO:0007669"/>
    <property type="project" value="UniProtKB-KW"/>
</dbReference>
<dbReference type="GO" id="GO:0003872">
    <property type="term" value="F:6-phosphofructokinase activity"/>
    <property type="evidence" value="ECO:0007669"/>
    <property type="project" value="UniProtKB-EC"/>
</dbReference>
<evidence type="ECO:0000256" key="9">
    <source>
        <dbReference type="ARBA" id="ARBA00048070"/>
    </source>
</evidence>
<evidence type="ECO:0000256" key="6">
    <source>
        <dbReference type="ARBA" id="ARBA00022840"/>
    </source>
</evidence>
<keyword evidence="8" id="KW-0324">Glycolysis</keyword>
<dbReference type="PIRSF" id="PIRSF000534">
    <property type="entry name" value="PPi_PFK_TP0108"/>
    <property type="match status" value="1"/>
</dbReference>
<keyword evidence="4" id="KW-0547">Nucleotide-binding</keyword>
<keyword evidence="5 11" id="KW-0418">Kinase</keyword>
<feature type="domain" description="Phosphofructokinase" evidence="10">
    <location>
        <begin position="73"/>
        <end position="375"/>
    </location>
</feature>
<comment type="cofactor">
    <cofactor evidence="1">
        <name>Mg(2+)</name>
        <dbReference type="ChEBI" id="CHEBI:18420"/>
    </cofactor>
</comment>
<evidence type="ECO:0000256" key="1">
    <source>
        <dbReference type="ARBA" id="ARBA00001946"/>
    </source>
</evidence>
<accession>A0A3B0VI02</accession>
<dbReference type="EMBL" id="UOEY01000091">
    <property type="protein sequence ID" value="VAW39923.1"/>
    <property type="molecule type" value="Genomic_DNA"/>
</dbReference>
<protein>
    <submittedName>
        <fullName evidence="11">6-phosphofructokinase</fullName>
        <ecNumber evidence="11">2.7.1.11</ecNumber>
    </submittedName>
</protein>
<dbReference type="InterPro" id="IPR050929">
    <property type="entry name" value="PFKA"/>
</dbReference>
<keyword evidence="6" id="KW-0067">ATP-binding</keyword>
<evidence type="ECO:0000256" key="5">
    <source>
        <dbReference type="ARBA" id="ARBA00022777"/>
    </source>
</evidence>
<name>A0A3B0VI02_9ZZZZ</name>
<dbReference type="AlphaFoldDB" id="A0A3B0VI02"/>
<dbReference type="InterPro" id="IPR012004">
    <property type="entry name" value="PyroP-dep_PFK_TP0108"/>
</dbReference>